<dbReference type="Proteomes" id="UP001451606">
    <property type="component" value="Chromosome"/>
</dbReference>
<evidence type="ECO:0000313" key="2">
    <source>
        <dbReference type="EMBL" id="WYY00669.1"/>
    </source>
</evidence>
<reference evidence="2 3" key="1">
    <citation type="submission" date="2023-09" db="EMBL/GenBank/DDBJ databases">
        <authorList>
            <person name="Golyshina O.V."/>
            <person name="Lunev E.A."/>
            <person name="Bargiela R."/>
            <person name="Gaines M.C."/>
            <person name="Daum B."/>
            <person name="Bale N.J."/>
            <person name="Koenen M."/>
            <person name="Sinninghe Damst J.S."/>
            <person name="Yakimov M."/>
            <person name="Golyshin P.N."/>
        </authorList>
    </citation>
    <scope>NUCLEOTIDE SEQUENCE [LARGE SCALE GENOMIC DNA]</scope>
    <source>
        <strain evidence="2 3">M1</strain>
    </source>
</reference>
<evidence type="ECO:0000259" key="1">
    <source>
        <dbReference type="PROSITE" id="PS51358"/>
    </source>
</evidence>
<dbReference type="RefSeq" id="WP_393971003.1">
    <property type="nucleotide sequence ID" value="NZ_CP133772.1"/>
</dbReference>
<keyword evidence="3" id="KW-1185">Reference proteome</keyword>
<dbReference type="SUPFAM" id="SSF89124">
    <property type="entry name" value="Nop domain"/>
    <property type="match status" value="1"/>
</dbReference>
<dbReference type="GO" id="GO:0030515">
    <property type="term" value="F:snoRNA binding"/>
    <property type="evidence" value="ECO:0007669"/>
    <property type="project" value="InterPro"/>
</dbReference>
<accession>A0AAX4NGX3</accession>
<dbReference type="GO" id="GO:0031428">
    <property type="term" value="C:box C/D methylation guide snoRNP complex"/>
    <property type="evidence" value="ECO:0007669"/>
    <property type="project" value="InterPro"/>
</dbReference>
<dbReference type="PANTHER" id="PTHR10894">
    <property type="entry name" value="NUCLEOLAR PROTEIN 5 NUCLEOLAR PROTEIN NOP5 NOP58"/>
    <property type="match status" value="1"/>
</dbReference>
<dbReference type="KEGG" id="omr:OXIME_001250"/>
<dbReference type="GeneID" id="95967987"/>
<dbReference type="Pfam" id="PF01798">
    <property type="entry name" value="Nop"/>
    <property type="match status" value="1"/>
</dbReference>
<evidence type="ECO:0000313" key="3">
    <source>
        <dbReference type="Proteomes" id="UP001451606"/>
    </source>
</evidence>
<gene>
    <name evidence="2" type="ORF">OXIME_001250</name>
</gene>
<dbReference type="EMBL" id="CP133772">
    <property type="protein sequence ID" value="WYY00669.1"/>
    <property type="molecule type" value="Genomic_DNA"/>
</dbReference>
<protein>
    <submittedName>
        <fullName evidence="2">Ribosomal biogenesis protein</fullName>
    </submittedName>
</protein>
<organism evidence="2 3">
    <name type="scientific">Oxyplasma meridianum</name>
    <dbReference type="NCBI Taxonomy" id="3073602"/>
    <lineage>
        <taxon>Archaea</taxon>
        <taxon>Methanobacteriati</taxon>
        <taxon>Thermoplasmatota</taxon>
        <taxon>Thermoplasmata</taxon>
        <taxon>Thermoplasmatales</taxon>
        <taxon>Thermoplasmataceae</taxon>
        <taxon>Oxyplasma</taxon>
    </lineage>
</organism>
<dbReference type="InterPro" id="IPR036070">
    <property type="entry name" value="Nop_dom_sf"/>
</dbReference>
<proteinExistence type="predicted"/>
<dbReference type="PANTHER" id="PTHR10894:SF0">
    <property type="entry name" value="NUCLEOLAR PROTEIN 56"/>
    <property type="match status" value="1"/>
</dbReference>
<dbReference type="InterPro" id="IPR045056">
    <property type="entry name" value="Nop56/Nop58"/>
</dbReference>
<sequence>MIREKSEPSLHDLLMEYGKKRIKDEFTEDRLLIKFYSLYEEITEIINLYLEKIDSFGILTGVEYNQDDPCLYFRSMAAVSDADPSISMVVKSASIGLSMCSFRTDLFQFTSEMAVRIMPNTVDLIGGSLALELLWRSGGLRNMVKFPASTFQVLGSEKAFFKHMRTGTPSPKHGFLFKYPGISSLPPSKRGKIARTVANKLAIAVRADFYGTRIDTETMKNLITKRIHEAKSK</sequence>
<dbReference type="AlphaFoldDB" id="A0AAX4NGX3"/>
<dbReference type="Gene3D" id="1.10.246.90">
    <property type="entry name" value="Nop domain"/>
    <property type="match status" value="1"/>
</dbReference>
<dbReference type="PROSITE" id="PS51358">
    <property type="entry name" value="NOP"/>
    <property type="match status" value="1"/>
</dbReference>
<dbReference type="InterPro" id="IPR042239">
    <property type="entry name" value="Nop_C"/>
</dbReference>
<dbReference type="InterPro" id="IPR002687">
    <property type="entry name" value="Nop_dom"/>
</dbReference>
<name>A0AAX4NGX3_9ARCH</name>
<feature type="domain" description="Nop" evidence="1">
    <location>
        <begin position="117"/>
        <end position="232"/>
    </location>
</feature>